<keyword evidence="2" id="KW-0472">Membrane</keyword>
<feature type="compositionally biased region" description="Basic and acidic residues" evidence="1">
    <location>
        <begin position="209"/>
        <end position="238"/>
    </location>
</feature>
<evidence type="ECO:0000256" key="2">
    <source>
        <dbReference type="SAM" id="Phobius"/>
    </source>
</evidence>
<sequence>MKKWLRIILLITCFVGLTSFLRTQAQEREASISTATLQDKTGGVVTEITSHQPQDLQLELAIEIPEGETVVTLDNEDNAKFKPGKITDLDPDKDITAEVDEEHQLLLNNEQEEVQNVKLTVPIKLADPLLIPTLLLKLKLGDTPVDVEGIHEIKVKAEDSDADDEAAEETVVEDKDKDTSTKKKDSQKTKQKKSQKTVTPNNDNNTTKKVAEKTTPKEDTTEDTKATEEVTKTSDAKKSSLTKTTLSTPTEDPATRLTGENIKVHQGQVQIGSWSEKMDIGGNLIGQEGVEVVDKTSEEDGKNVAGFYVGDNFRKFYYVSYQQKSNALSHAVALPGNPDLKNQEIVVYYPEVGAYTDSNQAEKPDKKMGAIVKISNMTYRDKGKTPKRLQEPFIDFSSNFYSGIVYNGIEELNIDITFTNEDGTRALEFPEFVSEEDHSAYFTFGSLNGNTDEQHEWAGTRLSLPAKLSEGSFVKAHADNKWYEGFGRGVVRDAEDWPGDWGDFLGAADYEKGAVSFPLTGVVQQYMLRSELGFTWQSFSTGSIVPLEPDKPTKTVHTNPVFDPKYNDLDGATINRDENDLNSFYYTVYQPTYSIPNESVTKPNKIILTDRLPNGASIDPEKPEDFVLYNTNGEQLVYEKVKNPEAEKPEIITFERGTLTVKGQNVRYELSSDEIGMLDFNGDPFAFQMRVTFSADFVGTFKNRARVEFNSGGKYIWKKETNKVVTRFHRGITLKKLGDLPWDPAQTEELEKVIFNVKSSGGKTTQVETDNNGELVLRKLNPKKTYTITEEVPKGYVSPQEFTLTYNKDSNRWEISGNSAQVVISGGQNSQVITVTNKVKRGGYQFKKIDGTTDKPLAGAEFIIRNKDGKYLTFDDSNKMTGVVDTHQEATRLTSTKDPIKVTGLPYGKYKLIEAKAPDGYVVGTTHKFTVSKKTQDKTELIKNDPYSLPVTGGRGIIWFISLGLILTLSALAIWRTHPRGG</sequence>
<protein>
    <submittedName>
        <fullName evidence="4">SpaA isopeptide-forming pilin-related protein</fullName>
    </submittedName>
</protein>
<dbReference type="Proteomes" id="UP001597195">
    <property type="component" value="Unassembled WGS sequence"/>
</dbReference>
<feature type="domain" description="SpaA-like prealbumin fold" evidence="3">
    <location>
        <begin position="745"/>
        <end position="810"/>
    </location>
</feature>
<dbReference type="InterPro" id="IPR013783">
    <property type="entry name" value="Ig-like_fold"/>
</dbReference>
<keyword evidence="2" id="KW-0812">Transmembrane</keyword>
<organism evidence="4 5">
    <name type="scientific">Levilactobacillus fuyuanensis</name>
    <dbReference type="NCBI Taxonomy" id="2486022"/>
    <lineage>
        <taxon>Bacteria</taxon>
        <taxon>Bacillati</taxon>
        <taxon>Bacillota</taxon>
        <taxon>Bacilli</taxon>
        <taxon>Lactobacillales</taxon>
        <taxon>Lactobacillaceae</taxon>
        <taxon>Levilactobacillus</taxon>
    </lineage>
</organism>
<feature type="compositionally biased region" description="Low complexity" evidence="1">
    <location>
        <begin position="239"/>
        <end position="250"/>
    </location>
</feature>
<name>A0ABW4H1W2_9LACO</name>
<feature type="region of interest" description="Disordered" evidence="1">
    <location>
        <begin position="158"/>
        <end position="255"/>
    </location>
</feature>
<feature type="compositionally biased region" description="Acidic residues" evidence="1">
    <location>
        <begin position="160"/>
        <end position="171"/>
    </location>
</feature>
<evidence type="ECO:0000313" key="5">
    <source>
        <dbReference type="Proteomes" id="UP001597195"/>
    </source>
</evidence>
<dbReference type="InterPro" id="IPR041033">
    <property type="entry name" value="SpaA_PFL_dom_1"/>
</dbReference>
<feature type="compositionally biased region" description="Polar residues" evidence="1">
    <location>
        <begin position="198"/>
        <end position="208"/>
    </location>
</feature>
<evidence type="ECO:0000256" key="1">
    <source>
        <dbReference type="SAM" id="MobiDB-lite"/>
    </source>
</evidence>
<accession>A0ABW4H1W2</accession>
<dbReference type="RefSeq" id="WP_125700317.1">
    <property type="nucleotide sequence ID" value="NZ_JBHTOM010000003.1"/>
</dbReference>
<evidence type="ECO:0000259" key="3">
    <source>
        <dbReference type="Pfam" id="PF17802"/>
    </source>
</evidence>
<keyword evidence="5" id="KW-1185">Reference proteome</keyword>
<feature type="compositionally biased region" description="Basic and acidic residues" evidence="1">
    <location>
        <begin position="172"/>
        <end position="188"/>
    </location>
</feature>
<proteinExistence type="predicted"/>
<dbReference type="EMBL" id="JBHTOM010000003">
    <property type="protein sequence ID" value="MFD1548694.1"/>
    <property type="molecule type" value="Genomic_DNA"/>
</dbReference>
<feature type="domain" description="SpaA-like prealbumin fold" evidence="3">
    <location>
        <begin position="844"/>
        <end position="939"/>
    </location>
</feature>
<keyword evidence="2" id="KW-1133">Transmembrane helix</keyword>
<dbReference type="Gene3D" id="2.60.40.10">
    <property type="entry name" value="Immunoglobulins"/>
    <property type="match status" value="2"/>
</dbReference>
<gene>
    <name evidence="4" type="ORF">ACFQ5T_03230</name>
</gene>
<reference evidence="5" key="1">
    <citation type="journal article" date="2019" name="Int. J. Syst. Evol. Microbiol.">
        <title>The Global Catalogue of Microorganisms (GCM) 10K type strain sequencing project: providing services to taxonomists for standard genome sequencing and annotation.</title>
        <authorList>
            <consortium name="The Broad Institute Genomics Platform"/>
            <consortium name="The Broad Institute Genome Sequencing Center for Infectious Disease"/>
            <person name="Wu L."/>
            <person name="Ma J."/>
        </authorList>
    </citation>
    <scope>NUCLEOTIDE SEQUENCE [LARGE SCALE GENOMIC DNA]</scope>
    <source>
        <strain evidence="5">CCM 8906</strain>
    </source>
</reference>
<evidence type="ECO:0000313" key="4">
    <source>
        <dbReference type="EMBL" id="MFD1548694.1"/>
    </source>
</evidence>
<feature type="transmembrane region" description="Helical" evidence="2">
    <location>
        <begin position="956"/>
        <end position="975"/>
    </location>
</feature>
<comment type="caution">
    <text evidence="4">The sequence shown here is derived from an EMBL/GenBank/DDBJ whole genome shotgun (WGS) entry which is preliminary data.</text>
</comment>
<dbReference type="Pfam" id="PF17802">
    <property type="entry name" value="SpaA"/>
    <property type="match status" value="2"/>
</dbReference>